<dbReference type="OrthoDB" id="7770870at2759"/>
<dbReference type="Pfam" id="PF00856">
    <property type="entry name" value="SET"/>
    <property type="match status" value="1"/>
</dbReference>
<dbReference type="PROSITE" id="PS50280">
    <property type="entry name" value="SET"/>
    <property type="match status" value="1"/>
</dbReference>
<proteinExistence type="predicted"/>
<dbReference type="GO" id="GO:0008170">
    <property type="term" value="F:N-methyltransferase activity"/>
    <property type="evidence" value="ECO:0007669"/>
    <property type="project" value="UniProtKB-ARBA"/>
</dbReference>
<evidence type="ECO:0000256" key="9">
    <source>
        <dbReference type="ARBA" id="ARBA00022833"/>
    </source>
</evidence>
<dbReference type="SUPFAM" id="SSF144232">
    <property type="entry name" value="HIT/MYND zinc finger-like"/>
    <property type="match status" value="1"/>
</dbReference>
<dbReference type="Pfam" id="PF01753">
    <property type="entry name" value="zf-MYND"/>
    <property type="match status" value="1"/>
</dbReference>
<evidence type="ECO:0000313" key="18">
    <source>
        <dbReference type="EMBL" id="CAG5092919.1"/>
    </source>
</evidence>
<evidence type="ECO:0000256" key="2">
    <source>
        <dbReference type="ARBA" id="ARBA00004496"/>
    </source>
</evidence>
<keyword evidence="7" id="KW-0479">Metal-binding</keyword>
<dbReference type="InterPro" id="IPR046341">
    <property type="entry name" value="SET_dom_sf"/>
</dbReference>
<evidence type="ECO:0000256" key="8">
    <source>
        <dbReference type="ARBA" id="ARBA00022771"/>
    </source>
</evidence>
<gene>
    <name evidence="18" type="ORF">HICCMSTLAB_LOCUS6438</name>
</gene>
<evidence type="ECO:0000256" key="5">
    <source>
        <dbReference type="ARBA" id="ARBA00022679"/>
    </source>
</evidence>
<dbReference type="GO" id="GO:0005737">
    <property type="term" value="C:cytoplasm"/>
    <property type="evidence" value="ECO:0007669"/>
    <property type="project" value="UniProtKB-SubCell"/>
</dbReference>
<comment type="subcellular location">
    <subcellularLocation>
        <location evidence="2">Cytoplasm</location>
    </subcellularLocation>
    <subcellularLocation>
        <location evidence="1">Nucleus</location>
    </subcellularLocation>
</comment>
<comment type="catalytic activity">
    <reaction evidence="11">
        <text>L-lysyl-[protein] + S-adenosyl-L-methionine = N(6)-methyl-L-lysyl-[protein] + S-adenosyl-L-homocysteine + H(+)</text>
        <dbReference type="Rhea" id="RHEA:51736"/>
        <dbReference type="Rhea" id="RHEA-COMP:9752"/>
        <dbReference type="Rhea" id="RHEA-COMP:13053"/>
        <dbReference type="ChEBI" id="CHEBI:15378"/>
        <dbReference type="ChEBI" id="CHEBI:29969"/>
        <dbReference type="ChEBI" id="CHEBI:57856"/>
        <dbReference type="ChEBI" id="CHEBI:59789"/>
        <dbReference type="ChEBI" id="CHEBI:61929"/>
    </reaction>
</comment>
<name>A0A8J2MKT2_COTCN</name>
<keyword evidence="6" id="KW-0949">S-adenosyl-L-methionine</keyword>
<evidence type="ECO:0000256" key="3">
    <source>
        <dbReference type="ARBA" id="ARBA00022490"/>
    </source>
</evidence>
<dbReference type="Gene3D" id="1.25.40.10">
    <property type="entry name" value="Tetratricopeptide repeat domain"/>
    <property type="match status" value="1"/>
</dbReference>
<sequence length="650" mass="74776">MEVLLDNLYKKLKAKNQYKEFEQKYSLLKTDEDRVKFTMNIFKENDIKFEINGKEKNKSDATQYNEKATKLYISQKKSGKTMDLDSIIKLYTKSVAYAPANSYILSLAYANRSLALFKARLYRDCIDDIEHALLVGCPEKLKIKLDARKVRCREILDSPNSTPERRNFRELEQASKQLEKVDLNAKTMKIVKKTTQNSDESVSKNNEFIKLDGNRNLPQVPNDNEEIPGASSAIKLVYSEEFGRHVVATRDIEPGEVLAVQQGYVSNLFPENFYSHCIYCMKQTWSGIPCDKCVYAIYCSENCRKAAWIKHHDIECQVVGPLIEVGMENLGLMSLRLLVTAYKETEDLKVLKNHLKVIDSLTDPRTRGFTGKILDDKKYASVYTLETNSENRPNDDLFERSFKAAYITFVLAKKTEIFGKILPSGDLGNLKDHQWFTFVGGLIMRHQQIIPNNAHMACEFYRSEESLSLVPHEHGSALMPFFSLFNHSCVPSVFLGGFGNKIAAISTRVIKKNQQIFDNYGMHYVHIRDKRSRQTYLQRRFFFVCKCEACTDVCLNAHGPESYMFTGLGSLANARIHKALKNLNKYFKMFMFGNDDIIEDSEAVVEDLNNMLKVLEEYVDLYCCAEAIKIFSIWEKVYSLRGNRWQSVNV</sequence>
<evidence type="ECO:0000256" key="15">
    <source>
        <dbReference type="PROSITE-ProRule" id="PRU00134"/>
    </source>
</evidence>
<dbReference type="PANTHER" id="PTHR46165">
    <property type="entry name" value="SET AND MYND DOMAIN-CONTAINING PROTEIN 4"/>
    <property type="match status" value="1"/>
</dbReference>
<dbReference type="InterPro" id="IPR002893">
    <property type="entry name" value="Znf_MYND"/>
</dbReference>
<protein>
    <recommendedName>
        <fullName evidence="13">Protein-lysine N-methyltransferase SMYD4</fullName>
    </recommendedName>
    <alternativeName>
        <fullName evidence="14">SET and MYND domain-containing protein 4</fullName>
    </alternativeName>
</protein>
<dbReference type="AlphaFoldDB" id="A0A8J2MKT2"/>
<keyword evidence="3" id="KW-0963">Cytoplasm</keyword>
<dbReference type="PROSITE" id="PS50865">
    <property type="entry name" value="ZF_MYND_2"/>
    <property type="match status" value="1"/>
</dbReference>
<evidence type="ECO:0000256" key="11">
    <source>
        <dbReference type="ARBA" id="ARBA00048985"/>
    </source>
</evidence>
<reference evidence="18" key="1">
    <citation type="submission" date="2021-04" db="EMBL/GenBank/DDBJ databases">
        <authorList>
            <person name="Chebbi M.A.C M."/>
        </authorList>
    </citation>
    <scope>NUCLEOTIDE SEQUENCE</scope>
</reference>
<evidence type="ECO:0000256" key="10">
    <source>
        <dbReference type="ARBA" id="ARBA00023242"/>
    </source>
</evidence>
<evidence type="ECO:0000256" key="12">
    <source>
        <dbReference type="ARBA" id="ARBA00093423"/>
    </source>
</evidence>
<evidence type="ECO:0000256" key="1">
    <source>
        <dbReference type="ARBA" id="ARBA00004123"/>
    </source>
</evidence>
<evidence type="ECO:0000259" key="17">
    <source>
        <dbReference type="PROSITE" id="PS50865"/>
    </source>
</evidence>
<dbReference type="EMBL" id="CAJNRD030001120">
    <property type="protein sequence ID" value="CAG5092919.1"/>
    <property type="molecule type" value="Genomic_DNA"/>
</dbReference>
<evidence type="ECO:0000256" key="7">
    <source>
        <dbReference type="ARBA" id="ARBA00022723"/>
    </source>
</evidence>
<dbReference type="Proteomes" id="UP000786811">
    <property type="component" value="Unassembled WGS sequence"/>
</dbReference>
<dbReference type="Gene3D" id="1.10.220.160">
    <property type="match status" value="1"/>
</dbReference>
<dbReference type="SUPFAM" id="SSF82199">
    <property type="entry name" value="SET domain"/>
    <property type="match status" value="1"/>
</dbReference>
<evidence type="ECO:0000256" key="6">
    <source>
        <dbReference type="ARBA" id="ARBA00022691"/>
    </source>
</evidence>
<evidence type="ECO:0000256" key="4">
    <source>
        <dbReference type="ARBA" id="ARBA00022603"/>
    </source>
</evidence>
<keyword evidence="9" id="KW-0862">Zinc</keyword>
<keyword evidence="8 15" id="KW-0863">Zinc-finger</keyword>
<dbReference type="InterPro" id="IPR011990">
    <property type="entry name" value="TPR-like_helical_dom_sf"/>
</dbReference>
<dbReference type="Gene3D" id="2.170.270.10">
    <property type="entry name" value="SET domain"/>
    <property type="match status" value="1"/>
</dbReference>
<evidence type="ECO:0000313" key="19">
    <source>
        <dbReference type="Proteomes" id="UP000786811"/>
    </source>
</evidence>
<dbReference type="GO" id="GO:0008757">
    <property type="term" value="F:S-adenosylmethionine-dependent methyltransferase activity"/>
    <property type="evidence" value="ECO:0007669"/>
    <property type="project" value="UniProtKB-ARBA"/>
</dbReference>
<dbReference type="InterPro" id="IPR044421">
    <property type="entry name" value="SMYD4_SET"/>
</dbReference>
<dbReference type="Gene3D" id="6.10.140.2220">
    <property type="match status" value="1"/>
</dbReference>
<keyword evidence="19" id="KW-1185">Reference proteome</keyword>
<dbReference type="GO" id="GO:0008276">
    <property type="term" value="F:protein methyltransferase activity"/>
    <property type="evidence" value="ECO:0007669"/>
    <property type="project" value="UniProtKB-ARBA"/>
</dbReference>
<accession>A0A8J2MKT2</accession>
<keyword evidence="4" id="KW-0489">Methyltransferase</keyword>
<dbReference type="PANTHER" id="PTHR46165:SF2">
    <property type="entry name" value="SET AND MYND DOMAIN-CONTAINING PROTEIN 4"/>
    <property type="match status" value="1"/>
</dbReference>
<comment type="function">
    <text evidence="12">Protein-lysine N-methyltransferase. Monomethylates PRMT5, modulating its transcriptional activity. May also act as a histone methyltransferase. Plays a critical role in cardiac development. Acts as a key epigenetic regulator of gene expression during cardiac development via its dual activities as a methyltransferase and negative regulator of HDAC1.</text>
</comment>
<feature type="domain" description="MYND-type" evidence="17">
    <location>
        <begin position="277"/>
        <end position="316"/>
    </location>
</feature>
<dbReference type="InterPro" id="IPR052097">
    <property type="entry name" value="SET-MYND_domain_protein"/>
</dbReference>
<dbReference type="GO" id="GO:0042826">
    <property type="term" value="F:histone deacetylase binding"/>
    <property type="evidence" value="ECO:0007669"/>
    <property type="project" value="TreeGrafter"/>
</dbReference>
<organism evidence="18 19">
    <name type="scientific">Cotesia congregata</name>
    <name type="common">Parasitoid wasp</name>
    <name type="synonym">Apanteles congregatus</name>
    <dbReference type="NCBI Taxonomy" id="51543"/>
    <lineage>
        <taxon>Eukaryota</taxon>
        <taxon>Metazoa</taxon>
        <taxon>Ecdysozoa</taxon>
        <taxon>Arthropoda</taxon>
        <taxon>Hexapoda</taxon>
        <taxon>Insecta</taxon>
        <taxon>Pterygota</taxon>
        <taxon>Neoptera</taxon>
        <taxon>Endopterygota</taxon>
        <taxon>Hymenoptera</taxon>
        <taxon>Apocrita</taxon>
        <taxon>Ichneumonoidea</taxon>
        <taxon>Braconidae</taxon>
        <taxon>Microgastrinae</taxon>
        <taxon>Cotesia</taxon>
    </lineage>
</organism>
<keyword evidence="5" id="KW-0808">Transferase</keyword>
<evidence type="ECO:0000256" key="14">
    <source>
        <dbReference type="ARBA" id="ARBA00093680"/>
    </source>
</evidence>
<feature type="domain" description="SET" evidence="16">
    <location>
        <begin position="232"/>
        <end position="521"/>
    </location>
</feature>
<dbReference type="GO" id="GO:0005634">
    <property type="term" value="C:nucleus"/>
    <property type="evidence" value="ECO:0007669"/>
    <property type="project" value="UniProtKB-SubCell"/>
</dbReference>
<dbReference type="CDD" id="cd10536">
    <property type="entry name" value="SET_SMYD4"/>
    <property type="match status" value="1"/>
</dbReference>
<evidence type="ECO:0000259" key="16">
    <source>
        <dbReference type="PROSITE" id="PS50280"/>
    </source>
</evidence>
<dbReference type="InterPro" id="IPR001214">
    <property type="entry name" value="SET_dom"/>
</dbReference>
<dbReference type="GO" id="GO:0008270">
    <property type="term" value="F:zinc ion binding"/>
    <property type="evidence" value="ECO:0007669"/>
    <property type="project" value="UniProtKB-KW"/>
</dbReference>
<keyword evidence="10" id="KW-0539">Nucleus</keyword>
<evidence type="ECO:0000256" key="13">
    <source>
        <dbReference type="ARBA" id="ARBA00093635"/>
    </source>
</evidence>
<dbReference type="GO" id="GO:0032259">
    <property type="term" value="P:methylation"/>
    <property type="evidence" value="ECO:0007669"/>
    <property type="project" value="UniProtKB-KW"/>
</dbReference>
<comment type="caution">
    <text evidence="18">The sequence shown here is derived from an EMBL/GenBank/DDBJ whole genome shotgun (WGS) entry which is preliminary data.</text>
</comment>